<gene>
    <name evidence="4 5" type="primary">LOC111123792</name>
</gene>
<proteinExistence type="predicted"/>
<dbReference type="RefSeq" id="XP_022322071.1">
    <property type="nucleotide sequence ID" value="XM_022466363.1"/>
</dbReference>
<feature type="region of interest" description="Disordered" evidence="1">
    <location>
        <begin position="248"/>
        <end position="359"/>
    </location>
</feature>
<feature type="compositionally biased region" description="Polar residues" evidence="1">
    <location>
        <begin position="322"/>
        <end position="359"/>
    </location>
</feature>
<keyword evidence="2" id="KW-0732">Signal</keyword>
<evidence type="ECO:0000256" key="2">
    <source>
        <dbReference type="SAM" id="SignalP"/>
    </source>
</evidence>
<feature type="signal peptide" evidence="2">
    <location>
        <begin position="1"/>
        <end position="24"/>
    </location>
</feature>
<dbReference type="KEGG" id="cvn:111123792"/>
<accession>A0A8B8D1P8</accession>
<evidence type="ECO:0000256" key="1">
    <source>
        <dbReference type="SAM" id="MobiDB-lite"/>
    </source>
</evidence>
<reference evidence="4 5" key="1">
    <citation type="submission" date="2025-04" db="UniProtKB">
        <authorList>
            <consortium name="RefSeq"/>
        </authorList>
    </citation>
    <scope>IDENTIFICATION</scope>
    <source>
        <tissue evidence="4 5">Whole sample</tissue>
    </source>
</reference>
<keyword evidence="3" id="KW-1185">Reference proteome</keyword>
<dbReference type="OrthoDB" id="6157236at2759"/>
<protein>
    <submittedName>
        <fullName evidence="4 5">Cell wall protein IFF6-like</fullName>
    </submittedName>
</protein>
<feature type="chain" id="PRO_5044666221" evidence="2">
    <location>
        <begin position="25"/>
        <end position="432"/>
    </location>
</feature>
<dbReference type="Proteomes" id="UP000694844">
    <property type="component" value="Chromosome 3"/>
</dbReference>
<organism evidence="3 5">
    <name type="scientific">Crassostrea virginica</name>
    <name type="common">Eastern oyster</name>
    <dbReference type="NCBI Taxonomy" id="6565"/>
    <lineage>
        <taxon>Eukaryota</taxon>
        <taxon>Metazoa</taxon>
        <taxon>Spiralia</taxon>
        <taxon>Lophotrochozoa</taxon>
        <taxon>Mollusca</taxon>
        <taxon>Bivalvia</taxon>
        <taxon>Autobranchia</taxon>
        <taxon>Pteriomorphia</taxon>
        <taxon>Ostreida</taxon>
        <taxon>Ostreoidea</taxon>
        <taxon>Ostreidae</taxon>
        <taxon>Crassostrea</taxon>
    </lineage>
</organism>
<feature type="compositionally biased region" description="Low complexity" evidence="1">
    <location>
        <begin position="259"/>
        <end position="321"/>
    </location>
</feature>
<dbReference type="GeneID" id="111123792"/>
<dbReference type="AlphaFoldDB" id="A0A8B8D1P8"/>
<evidence type="ECO:0000313" key="3">
    <source>
        <dbReference type="Proteomes" id="UP000694844"/>
    </source>
</evidence>
<evidence type="ECO:0000313" key="4">
    <source>
        <dbReference type="RefSeq" id="XP_022322071.1"/>
    </source>
</evidence>
<name>A0A8B8D1P8_CRAVI</name>
<sequence>MGIYKFVKFVLITWISMKVVPTCSFSSAKYVWPLTDTTYSYEIKNSRAGDYTQCGFHFNGSHPSFAGPPLQLDAYSFPYIGIVIDDSNEFKSFSFAMSVNVFGSVGCIFHFKSTAPMSGTIKDVSVCISGENLTMKVTSVSGTSYNTILSVAALQGQWVMVQAGRDHDSKTERFIVGSSSIDKVDGLGTLKLGLPGTLRIGAHHDDNMALSMMVTCITMYDVITNTASDVVNIENQCKSPDTVSGIPVTASTGCPIPDTSTTMAMQSTETTTEPLSTENTSEPPSVDTTTEPLSTETTSEQPSVHTTAESLSTGTSSEQSSVDTTAEPLSTETISEPPSVYTTAEPLSTETISEPPSVYTTAEPLSTETISEPPSVDTTAEPLSTETTLAAMTTKPASLCRRTELGSSERKRSGSFYLLKRNVIVDNLNDLL</sequence>
<dbReference type="RefSeq" id="XP_022322072.1">
    <property type="nucleotide sequence ID" value="XM_022466364.1"/>
</dbReference>
<evidence type="ECO:0000313" key="5">
    <source>
        <dbReference type="RefSeq" id="XP_022322072.1"/>
    </source>
</evidence>